<sequence>MSIAKVAAGGTAALALAAGGYGVSALFAEGMPEYEVLSTLNNSSSIKDYKHYFIDTEKPENDAWWDWVYANVYSLDVKGSEAGRPTSKFQNLKKASENANNNLKKVCKDAYDVTDKSNIVSEKSSSSNTKFYERDIWRYCSEILGSKPKFISGATKIRDSSDSAEKAEDTLYSSENSYGKKYKDNLVSIYEPSNKSFWDLKNKEFFGKSKKKNWTNVGSSATGTLFANLYKQKDKSVKDVCLEAYSKDITTGVSEASETDVFKFCSLSGSKQASGVGG</sequence>
<gene>
    <name evidence="1" type="ORF">MHSWG343_04900</name>
</gene>
<name>A0A478FPZ4_9MOLU</name>
<dbReference type="EMBL" id="BIMN01000002">
    <property type="protein sequence ID" value="GCE63493.1"/>
    <property type="molecule type" value="Genomic_DNA"/>
</dbReference>
<accession>A0A478FPZ4</accession>
<dbReference type="Proteomes" id="UP000324831">
    <property type="component" value="Unassembled WGS sequence"/>
</dbReference>
<evidence type="ECO:0000313" key="2">
    <source>
        <dbReference type="Proteomes" id="UP000324831"/>
    </source>
</evidence>
<reference evidence="1 2" key="1">
    <citation type="submission" date="2019-01" db="EMBL/GenBank/DDBJ databases">
        <title>Draft genome sequences of Candidatus Mycoplasma haemohominis SWG34-3 identified from a patient with pyrexia, anemia and liver dysfunction.</title>
        <authorList>
            <person name="Sekizuka T."/>
            <person name="Hattori N."/>
            <person name="Katano H."/>
            <person name="Takuma T."/>
            <person name="Ito T."/>
            <person name="Arai N."/>
            <person name="Yanai R."/>
            <person name="Ishii S."/>
            <person name="Miura Y."/>
            <person name="Tokunaga T."/>
            <person name="Watanabe H."/>
            <person name="Nomura N."/>
            <person name="Eguchi J."/>
            <person name="Arai T."/>
            <person name="Hasegawa H."/>
            <person name="Nakamaki T."/>
            <person name="Wakita T."/>
            <person name="Niki Y."/>
            <person name="Kuroda M."/>
        </authorList>
    </citation>
    <scope>NUCLEOTIDE SEQUENCE [LARGE SCALE GENOMIC DNA]</scope>
    <source>
        <strain evidence="1">SWG34-3</strain>
    </source>
</reference>
<comment type="caution">
    <text evidence="1">The sequence shown here is derived from an EMBL/GenBank/DDBJ whole genome shotgun (WGS) entry which is preliminary data.</text>
</comment>
<evidence type="ECO:0000313" key="1">
    <source>
        <dbReference type="EMBL" id="GCE63493.1"/>
    </source>
</evidence>
<dbReference type="AlphaFoldDB" id="A0A478FPZ4"/>
<protein>
    <submittedName>
        <fullName evidence="1">Uncharacterized protein</fullName>
    </submittedName>
</protein>
<organism evidence="1 2">
    <name type="scientific">Candidatus Mycoplasma haematohominis</name>
    <dbReference type="NCBI Taxonomy" id="1494318"/>
    <lineage>
        <taxon>Bacteria</taxon>
        <taxon>Bacillati</taxon>
        <taxon>Mycoplasmatota</taxon>
        <taxon>Mollicutes</taxon>
        <taxon>Mycoplasmataceae</taxon>
        <taxon>Mycoplasma</taxon>
    </lineage>
</organism>
<proteinExistence type="predicted"/>